<evidence type="ECO:0000313" key="2">
    <source>
        <dbReference type="EMBL" id="PHT27135.1"/>
    </source>
</evidence>
<dbReference type="STRING" id="33114.A0A2G2V2D4"/>
<keyword evidence="1" id="KW-0812">Transmembrane</keyword>
<dbReference type="EMBL" id="MLFT02000529">
    <property type="protein sequence ID" value="PHT27135.1"/>
    <property type="molecule type" value="Genomic_DNA"/>
</dbReference>
<organism evidence="2 3">
    <name type="scientific">Capsicum baccatum</name>
    <name type="common">Peruvian pepper</name>
    <dbReference type="NCBI Taxonomy" id="33114"/>
    <lineage>
        <taxon>Eukaryota</taxon>
        <taxon>Viridiplantae</taxon>
        <taxon>Streptophyta</taxon>
        <taxon>Embryophyta</taxon>
        <taxon>Tracheophyta</taxon>
        <taxon>Spermatophyta</taxon>
        <taxon>Magnoliopsida</taxon>
        <taxon>eudicotyledons</taxon>
        <taxon>Gunneridae</taxon>
        <taxon>Pentapetalae</taxon>
        <taxon>asterids</taxon>
        <taxon>lamiids</taxon>
        <taxon>Solanales</taxon>
        <taxon>Solanaceae</taxon>
        <taxon>Solanoideae</taxon>
        <taxon>Capsiceae</taxon>
        <taxon>Capsicum</taxon>
    </lineage>
</organism>
<accession>A0A2G2V2D4</accession>
<protein>
    <submittedName>
        <fullName evidence="2">Uncharacterized protein</fullName>
    </submittedName>
</protein>
<feature type="transmembrane region" description="Helical" evidence="1">
    <location>
        <begin position="89"/>
        <end position="107"/>
    </location>
</feature>
<reference evidence="3" key="2">
    <citation type="journal article" date="2017" name="J. Anim. Genet.">
        <title>Multiple reference genome sequences of hot pepper reveal the massive evolution of plant disease resistance genes by retroduplication.</title>
        <authorList>
            <person name="Kim S."/>
            <person name="Park J."/>
            <person name="Yeom S.-I."/>
            <person name="Kim Y.-M."/>
            <person name="Seo E."/>
            <person name="Kim K.-T."/>
            <person name="Kim M.-S."/>
            <person name="Lee J.M."/>
            <person name="Cheong K."/>
            <person name="Shin H.-S."/>
            <person name="Kim S.-B."/>
            <person name="Han K."/>
            <person name="Lee J."/>
            <person name="Park M."/>
            <person name="Lee H.-A."/>
            <person name="Lee H.-Y."/>
            <person name="Lee Y."/>
            <person name="Oh S."/>
            <person name="Lee J.H."/>
            <person name="Choi E."/>
            <person name="Choi E."/>
            <person name="Lee S.E."/>
            <person name="Jeon J."/>
            <person name="Kim H."/>
            <person name="Choi G."/>
            <person name="Song H."/>
            <person name="Lee J."/>
            <person name="Lee S.-C."/>
            <person name="Kwon J.-K."/>
            <person name="Lee H.-Y."/>
            <person name="Koo N."/>
            <person name="Hong Y."/>
            <person name="Kim R.W."/>
            <person name="Kang W.-H."/>
            <person name="Huh J.H."/>
            <person name="Kang B.-C."/>
            <person name="Yang T.-J."/>
            <person name="Lee Y.-H."/>
            <person name="Bennetzen J.L."/>
            <person name="Choi D."/>
        </authorList>
    </citation>
    <scope>NUCLEOTIDE SEQUENCE [LARGE SCALE GENOMIC DNA]</scope>
    <source>
        <strain evidence="3">cv. PBC81</strain>
    </source>
</reference>
<comment type="caution">
    <text evidence="2">The sequence shown here is derived from an EMBL/GenBank/DDBJ whole genome shotgun (WGS) entry which is preliminary data.</text>
</comment>
<proteinExistence type="predicted"/>
<sequence>MSGIQKAIGRWLRVYLSGSANEDGGFCVSGSSSSPYSKACVVNEIVVTKSVPKHAMQSFSLSDFFNNLFGGNNVFFNADGSTKLGTVEMILGAYFMGLAVMVMMVIVSKHGRS</sequence>
<dbReference type="AlphaFoldDB" id="A0A2G2V2D4"/>
<evidence type="ECO:0000313" key="3">
    <source>
        <dbReference type="Proteomes" id="UP000224567"/>
    </source>
</evidence>
<dbReference type="Proteomes" id="UP000224567">
    <property type="component" value="Unassembled WGS sequence"/>
</dbReference>
<reference evidence="2 3" key="1">
    <citation type="journal article" date="2017" name="Genome Biol.">
        <title>New reference genome sequences of hot pepper reveal the massive evolution of plant disease-resistance genes by retroduplication.</title>
        <authorList>
            <person name="Kim S."/>
            <person name="Park J."/>
            <person name="Yeom S.I."/>
            <person name="Kim Y.M."/>
            <person name="Seo E."/>
            <person name="Kim K.T."/>
            <person name="Kim M.S."/>
            <person name="Lee J.M."/>
            <person name="Cheong K."/>
            <person name="Shin H.S."/>
            <person name="Kim S.B."/>
            <person name="Han K."/>
            <person name="Lee J."/>
            <person name="Park M."/>
            <person name="Lee H.A."/>
            <person name="Lee H.Y."/>
            <person name="Lee Y."/>
            <person name="Oh S."/>
            <person name="Lee J.H."/>
            <person name="Choi E."/>
            <person name="Choi E."/>
            <person name="Lee S.E."/>
            <person name="Jeon J."/>
            <person name="Kim H."/>
            <person name="Choi G."/>
            <person name="Song H."/>
            <person name="Lee J."/>
            <person name="Lee S.C."/>
            <person name="Kwon J.K."/>
            <person name="Lee H.Y."/>
            <person name="Koo N."/>
            <person name="Hong Y."/>
            <person name="Kim R.W."/>
            <person name="Kang W.H."/>
            <person name="Huh J.H."/>
            <person name="Kang B.C."/>
            <person name="Yang T.J."/>
            <person name="Lee Y.H."/>
            <person name="Bennetzen J.L."/>
            <person name="Choi D."/>
        </authorList>
    </citation>
    <scope>NUCLEOTIDE SEQUENCE [LARGE SCALE GENOMIC DNA]</scope>
    <source>
        <strain evidence="3">cv. PBC81</strain>
    </source>
</reference>
<keyword evidence="1" id="KW-0472">Membrane</keyword>
<keyword evidence="3" id="KW-1185">Reference proteome</keyword>
<dbReference type="OrthoDB" id="659599at2759"/>
<evidence type="ECO:0000256" key="1">
    <source>
        <dbReference type="SAM" id="Phobius"/>
    </source>
</evidence>
<name>A0A2G2V2D4_CAPBA</name>
<gene>
    <name evidence="2" type="ORF">CQW23_33263</name>
</gene>
<keyword evidence="1" id="KW-1133">Transmembrane helix</keyword>